<accession>A0A1M5YG66</accession>
<dbReference type="SUPFAM" id="SSF53474">
    <property type="entry name" value="alpha/beta-Hydrolases"/>
    <property type="match status" value="1"/>
</dbReference>
<dbReference type="InterPro" id="IPR050266">
    <property type="entry name" value="AB_hydrolase_sf"/>
</dbReference>
<protein>
    <submittedName>
        <fullName evidence="2">Tropinesterase</fullName>
        <ecNumber evidence="2">3.1.1.10</ecNumber>
    </submittedName>
</protein>
<organism evidence="2 3">
    <name type="scientific">Vibrio aerogenes CECT 7868</name>
    <dbReference type="NCBI Taxonomy" id="1216006"/>
    <lineage>
        <taxon>Bacteria</taxon>
        <taxon>Pseudomonadati</taxon>
        <taxon>Pseudomonadota</taxon>
        <taxon>Gammaproteobacteria</taxon>
        <taxon>Vibrionales</taxon>
        <taxon>Vibrionaceae</taxon>
        <taxon>Vibrio</taxon>
    </lineage>
</organism>
<feature type="domain" description="AB hydrolase-1" evidence="1">
    <location>
        <begin position="26"/>
        <end position="172"/>
    </location>
</feature>
<evidence type="ECO:0000313" key="3">
    <source>
        <dbReference type="Proteomes" id="UP000184608"/>
    </source>
</evidence>
<proteinExistence type="predicted"/>
<dbReference type="Proteomes" id="UP000184608">
    <property type="component" value="Unassembled WGS sequence"/>
</dbReference>
<reference evidence="2 3" key="1">
    <citation type="submission" date="2016-11" db="EMBL/GenBank/DDBJ databases">
        <authorList>
            <person name="Jaros S."/>
            <person name="Januszkiewicz K."/>
            <person name="Wedrychowicz H."/>
        </authorList>
    </citation>
    <scope>NUCLEOTIDE SEQUENCE [LARGE SCALE GENOMIC DNA]</scope>
    <source>
        <strain evidence="2 3">CECT 7868</strain>
    </source>
</reference>
<dbReference type="Gene3D" id="3.40.50.1820">
    <property type="entry name" value="alpha/beta hydrolase"/>
    <property type="match status" value="1"/>
</dbReference>
<dbReference type="PANTHER" id="PTHR43798">
    <property type="entry name" value="MONOACYLGLYCEROL LIPASE"/>
    <property type="match status" value="1"/>
</dbReference>
<dbReference type="EC" id="3.1.1.10" evidence="2"/>
<dbReference type="EMBL" id="FQXZ01000015">
    <property type="protein sequence ID" value="SHI10884.1"/>
    <property type="molecule type" value="Genomic_DNA"/>
</dbReference>
<dbReference type="GO" id="GO:0050357">
    <property type="term" value="F:tropinesterase activity"/>
    <property type="evidence" value="ECO:0007669"/>
    <property type="project" value="UniProtKB-EC"/>
</dbReference>
<evidence type="ECO:0000259" key="1">
    <source>
        <dbReference type="Pfam" id="PF00561"/>
    </source>
</evidence>
<keyword evidence="3" id="KW-1185">Reference proteome</keyword>
<keyword evidence="2" id="KW-0378">Hydrolase</keyword>
<dbReference type="Pfam" id="PF00561">
    <property type="entry name" value="Abhydrolase_1"/>
    <property type="match status" value="1"/>
</dbReference>
<evidence type="ECO:0000313" key="2">
    <source>
        <dbReference type="EMBL" id="SHI10884.1"/>
    </source>
</evidence>
<dbReference type="InterPro" id="IPR029058">
    <property type="entry name" value="AB_hydrolase_fold"/>
</dbReference>
<dbReference type="InterPro" id="IPR000073">
    <property type="entry name" value="AB_hydrolase_1"/>
</dbReference>
<sequence>MKTTGYILQDGGKIYYEMSGNPDGQPLLMMHGGLGCSDDMEVMMPWLSAAYLMLRIDFRGHGHSTLGDVPLSYAQYQKDVEAVLAHLNIHQYVVFGFSDGGTVGYRLAIVHPEQVQRLITLGAQWRLEKDDSSIEMLKGLTAEMWLQRYPDDVDKYNIYNPDPDFKRLVSQVKALWLDRSAAGYPYQSVEYIQCPTLVMHGENDFLFSLDEAVELYHHIPDCHFANIPLTAHAAHQEAPGLVGTMLNDFLLADLSGTDRFCD</sequence>
<gene>
    <name evidence="2" type="ORF">VA7868_01700</name>
</gene>
<dbReference type="AlphaFoldDB" id="A0A1M5YG66"/>
<dbReference type="STRING" id="1216006.VA7868_01700"/>
<name>A0A1M5YG66_9VIBR</name>